<name>A0A4Q1HQI3_9BURK</name>
<dbReference type="Gene3D" id="3.40.30.10">
    <property type="entry name" value="Glutaredoxin"/>
    <property type="match status" value="1"/>
</dbReference>
<protein>
    <submittedName>
        <fullName evidence="6">SCO family protein</fullName>
    </submittedName>
</protein>
<keyword evidence="3" id="KW-0812">Transmembrane</keyword>
<reference evidence="6 7" key="1">
    <citation type="journal article" date="2017" name="Int. J. Syst. Evol. Microbiol.">
        <title>Achromobacter aloeverae sp. nov., isolated from the root of Aloe vera (L.) Burm.f.</title>
        <authorList>
            <person name="Kuncharoen N."/>
            <person name="Muramatsu Y."/>
            <person name="Shibata C."/>
            <person name="Kamakura Y."/>
            <person name="Nakagawa Y."/>
            <person name="Tanasupawat S."/>
        </authorList>
    </citation>
    <scope>NUCLEOTIDE SEQUENCE [LARGE SCALE GENOMIC DNA]</scope>
    <source>
        <strain evidence="6 7">AVA-1</strain>
    </source>
</reference>
<dbReference type="Pfam" id="PF02630">
    <property type="entry name" value="SCO1-SenC"/>
    <property type="match status" value="1"/>
</dbReference>
<dbReference type="RefSeq" id="WP_129148268.1">
    <property type="nucleotide sequence ID" value="NZ_JBHSDO010000016.1"/>
</dbReference>
<dbReference type="SUPFAM" id="SSF52833">
    <property type="entry name" value="Thioredoxin-like"/>
    <property type="match status" value="1"/>
</dbReference>
<dbReference type="InterPro" id="IPR003782">
    <property type="entry name" value="SCO1/SenC"/>
</dbReference>
<dbReference type="EMBL" id="PYAL01000001">
    <property type="protein sequence ID" value="RXN92305.1"/>
    <property type="molecule type" value="Genomic_DNA"/>
</dbReference>
<feature type="signal peptide" evidence="4">
    <location>
        <begin position="1"/>
        <end position="20"/>
    </location>
</feature>
<dbReference type="OrthoDB" id="9786756at2"/>
<dbReference type="InterPro" id="IPR036249">
    <property type="entry name" value="Thioredoxin-like_sf"/>
</dbReference>
<dbReference type="InterPro" id="IPR013766">
    <property type="entry name" value="Thioredoxin_domain"/>
</dbReference>
<evidence type="ECO:0000259" key="5">
    <source>
        <dbReference type="PROSITE" id="PS51352"/>
    </source>
</evidence>
<dbReference type="PROSITE" id="PS51352">
    <property type="entry name" value="THIOREDOXIN_2"/>
    <property type="match status" value="1"/>
</dbReference>
<organism evidence="6 7">
    <name type="scientific">Achromobacter aloeverae</name>
    <dbReference type="NCBI Taxonomy" id="1750518"/>
    <lineage>
        <taxon>Bacteria</taxon>
        <taxon>Pseudomonadati</taxon>
        <taxon>Pseudomonadota</taxon>
        <taxon>Betaproteobacteria</taxon>
        <taxon>Burkholderiales</taxon>
        <taxon>Alcaligenaceae</taxon>
        <taxon>Achromobacter</taxon>
    </lineage>
</organism>
<accession>A0A4Q1HQI3</accession>
<dbReference type="Proteomes" id="UP000290849">
    <property type="component" value="Unassembled WGS sequence"/>
</dbReference>
<dbReference type="CDD" id="cd02968">
    <property type="entry name" value="SCO"/>
    <property type="match status" value="1"/>
</dbReference>
<evidence type="ECO:0000313" key="7">
    <source>
        <dbReference type="Proteomes" id="UP000290849"/>
    </source>
</evidence>
<keyword evidence="4" id="KW-0732">Signal</keyword>
<keyword evidence="2" id="KW-0186">Copper</keyword>
<feature type="transmembrane region" description="Helical" evidence="3">
    <location>
        <begin position="228"/>
        <end position="253"/>
    </location>
</feature>
<sequence length="264" mass="28449">MSTVRWLPILLLCLGAAAPAASRSDVSPEAHVAEFAFRQHPGQLLPRVRGMRDEQGRDVGLSDYLGRRPVVFILGYYRCPVLCSTLMDAVLQALQTVDIPHEVVAVSIDPAETPTDADRKYAYYASLMPPGGGDRLHLLTASAPAISALTNAAGFPYRRDPETGQYLHPAGFLVLTPQGRISRYLPGIGQSARDIRLALVEASGGMVGGLADQLVLLCSHYDPRTGRYSVAAMTMARAVGLGTLGLLVAGLWLSRRRRRAGRTS</sequence>
<proteinExistence type="inferred from homology"/>
<dbReference type="AlphaFoldDB" id="A0A4Q1HQI3"/>
<feature type="chain" id="PRO_5020231382" evidence="4">
    <location>
        <begin position="21"/>
        <end position="264"/>
    </location>
</feature>
<comment type="caution">
    <text evidence="6">The sequence shown here is derived from an EMBL/GenBank/DDBJ whole genome shotgun (WGS) entry which is preliminary data.</text>
</comment>
<keyword evidence="7" id="KW-1185">Reference proteome</keyword>
<keyword evidence="3" id="KW-0472">Membrane</keyword>
<comment type="similarity">
    <text evidence="1">Belongs to the SCO1/2 family.</text>
</comment>
<evidence type="ECO:0000313" key="6">
    <source>
        <dbReference type="EMBL" id="RXN92305.1"/>
    </source>
</evidence>
<evidence type="ECO:0000256" key="4">
    <source>
        <dbReference type="SAM" id="SignalP"/>
    </source>
</evidence>
<keyword evidence="3" id="KW-1133">Transmembrane helix</keyword>
<evidence type="ECO:0000256" key="3">
    <source>
        <dbReference type="SAM" id="Phobius"/>
    </source>
</evidence>
<gene>
    <name evidence="6" type="ORF">C7R54_00625</name>
</gene>
<evidence type="ECO:0000256" key="2">
    <source>
        <dbReference type="ARBA" id="ARBA00023008"/>
    </source>
</evidence>
<evidence type="ECO:0000256" key="1">
    <source>
        <dbReference type="ARBA" id="ARBA00010996"/>
    </source>
</evidence>
<feature type="domain" description="Thioredoxin" evidence="5">
    <location>
        <begin position="39"/>
        <end position="205"/>
    </location>
</feature>